<gene>
    <name evidence="14" type="primary">LOC108890527</name>
</gene>
<dbReference type="Pfam" id="PF07686">
    <property type="entry name" value="V-set"/>
    <property type="match status" value="3"/>
</dbReference>
<dbReference type="InterPro" id="IPR007110">
    <property type="entry name" value="Ig-like_dom"/>
</dbReference>
<evidence type="ECO:0000256" key="11">
    <source>
        <dbReference type="SAM" id="Phobius"/>
    </source>
</evidence>
<keyword evidence="7" id="KW-1015">Disulfide bond</keyword>
<dbReference type="InterPro" id="IPR003598">
    <property type="entry name" value="Ig_sub2"/>
</dbReference>
<dbReference type="GO" id="GO:0006955">
    <property type="term" value="P:immune response"/>
    <property type="evidence" value="ECO:0007669"/>
    <property type="project" value="TreeGrafter"/>
</dbReference>
<reference evidence="14" key="1">
    <citation type="submission" date="2025-08" db="UniProtKB">
        <authorList>
            <consortium name="RefSeq"/>
        </authorList>
    </citation>
    <scope>IDENTIFICATION</scope>
    <source>
        <tissue evidence="14">Brain</tissue>
    </source>
</reference>
<dbReference type="GO" id="GO:0031295">
    <property type="term" value="P:T cell costimulation"/>
    <property type="evidence" value="ECO:0007669"/>
    <property type="project" value="TreeGrafter"/>
</dbReference>
<feature type="domain" description="Ig-like" evidence="12">
    <location>
        <begin position="567"/>
        <end position="676"/>
    </location>
</feature>
<sequence length="823" mass="95122">MRVKMQEENCTAQKKTFELLRNPFAVDVETAPVQIQMELTELQCNGTLQGPHTLFTPFPQQCPSSVYMRLEPFLPVDTRTQLIDVCVSVSSVSQHAFTVEVYEGAESVLLSCQISSVPGFPTVIWSRFDLSPSTVHEGDQRGEILRDQNQRYRDRTSVKTDALRTGDLSLTLRKPRLSDSGTYTCTITAFGNERRLAVVQLQVKVSQHAFTVEVYEGAESVLLPCQIPFVPEDTTVMWSCFDLNPTTVHQWTEEGDDLRDQNQRYRDRTWMKTDAAETGNLSLTLRKPRLSDSGTYTCTIRPVGEEPRLTNVQLQVKEPYTFPTEATVLLVLLGLVAVVVVGLAVYFWFYVIRVSKVVVEVEEGAESVLLPYRTIACLPRDATVEWRCCEPKPMTVHVHQDGRDRPDKQDEFYQNRTQMKKNPLRTGDLSLTLTDPSYLDRGTYVCSVRRHKHILIQKVVQLQVRVQQVEVKVEGGVESVQLPCQSRVHLPEDVTVVWKFCQSKTTTIHVNHNGCDQRDQQHEFYRDRTEMNEDLLRTGDFSLTLKHPTDSDTGRYTCTVLMDKHFPMKKEVKLRVKVQQVEVDSGVESVQLPFRTTGDLDGNIRVEWTDSYNRKVHVYKNGSDRPEEQDQVYRDRTEMKKDLLRTGDLSLTLKYPTDRDRRTYTCTVYSRRRNILMKKQVELQVKVQQVEVEEGVESVQLPFRTTGDLDEDVRVEWWNSNRKVHVYKNGSDRPQEQDQVYRDRTEMNEDLLRTGDLSLTLKHPKVTDTGEYRCGVYRWIWYMREKTVQLKVKKRTQVKDETVDIRNRSCSTDPTPLMADQSV</sequence>
<keyword evidence="8" id="KW-0675">Receptor</keyword>
<dbReference type="SUPFAM" id="SSF48726">
    <property type="entry name" value="Immunoglobulin"/>
    <property type="match status" value="6"/>
</dbReference>
<dbReference type="PROSITE" id="PS50835">
    <property type="entry name" value="IG_LIKE"/>
    <property type="match status" value="5"/>
</dbReference>
<feature type="domain" description="Ig-like" evidence="12">
    <location>
        <begin position="679"/>
        <end position="776"/>
    </location>
</feature>
<evidence type="ECO:0000256" key="3">
    <source>
        <dbReference type="ARBA" id="ARBA00022692"/>
    </source>
</evidence>
<name>A0AAJ7PZS8_LATCA</name>
<dbReference type="SMART" id="SM00409">
    <property type="entry name" value="IG"/>
    <property type="match status" value="6"/>
</dbReference>
<evidence type="ECO:0000256" key="5">
    <source>
        <dbReference type="ARBA" id="ARBA00022989"/>
    </source>
</evidence>
<dbReference type="GO" id="GO:0042102">
    <property type="term" value="P:positive regulation of T cell proliferation"/>
    <property type="evidence" value="ECO:0007669"/>
    <property type="project" value="TreeGrafter"/>
</dbReference>
<evidence type="ECO:0000256" key="1">
    <source>
        <dbReference type="ARBA" id="ARBA00004251"/>
    </source>
</evidence>
<dbReference type="PANTHER" id="PTHR25466:SF14">
    <property type="entry name" value="BUTYROPHILIN SUBFAMILY 2 MEMBER A2-LIKE-RELATED"/>
    <property type="match status" value="1"/>
</dbReference>
<keyword evidence="4" id="KW-0732">Signal</keyword>
<dbReference type="GO" id="GO:0042130">
    <property type="term" value="P:negative regulation of T cell proliferation"/>
    <property type="evidence" value="ECO:0007669"/>
    <property type="project" value="TreeGrafter"/>
</dbReference>
<evidence type="ECO:0000256" key="9">
    <source>
        <dbReference type="ARBA" id="ARBA00023180"/>
    </source>
</evidence>
<dbReference type="SMART" id="SM00408">
    <property type="entry name" value="IGc2"/>
    <property type="match status" value="4"/>
</dbReference>
<keyword evidence="10" id="KW-0393">Immunoglobulin domain</keyword>
<dbReference type="GO" id="GO:0007166">
    <property type="term" value="P:cell surface receptor signaling pathway"/>
    <property type="evidence" value="ECO:0007669"/>
    <property type="project" value="TreeGrafter"/>
</dbReference>
<dbReference type="GeneID" id="108890527"/>
<accession>A0AAJ7PZS8</accession>
<protein>
    <submittedName>
        <fullName evidence="14">Uncharacterized protein LOC108890527</fullName>
    </submittedName>
</protein>
<dbReference type="GO" id="GO:0009897">
    <property type="term" value="C:external side of plasma membrane"/>
    <property type="evidence" value="ECO:0007669"/>
    <property type="project" value="TreeGrafter"/>
</dbReference>
<organism evidence="13 14">
    <name type="scientific">Lates calcarifer</name>
    <name type="common">Barramundi</name>
    <name type="synonym">Holocentrus calcarifer</name>
    <dbReference type="NCBI Taxonomy" id="8187"/>
    <lineage>
        <taxon>Eukaryota</taxon>
        <taxon>Metazoa</taxon>
        <taxon>Chordata</taxon>
        <taxon>Craniata</taxon>
        <taxon>Vertebrata</taxon>
        <taxon>Euteleostomi</taxon>
        <taxon>Actinopterygii</taxon>
        <taxon>Neopterygii</taxon>
        <taxon>Teleostei</taxon>
        <taxon>Neoteleostei</taxon>
        <taxon>Acanthomorphata</taxon>
        <taxon>Carangaria</taxon>
        <taxon>Carangaria incertae sedis</taxon>
        <taxon>Centropomidae</taxon>
        <taxon>Lates</taxon>
    </lineage>
</organism>
<dbReference type="InterPro" id="IPR013106">
    <property type="entry name" value="Ig_V-set"/>
</dbReference>
<dbReference type="SMART" id="SM00406">
    <property type="entry name" value="IGv"/>
    <property type="match status" value="5"/>
</dbReference>
<dbReference type="Gene3D" id="2.60.40.10">
    <property type="entry name" value="Immunoglobulins"/>
    <property type="match status" value="6"/>
</dbReference>
<keyword evidence="9" id="KW-0325">Glycoprotein</keyword>
<proteinExistence type="predicted"/>
<dbReference type="InterPro" id="IPR036179">
    <property type="entry name" value="Ig-like_dom_sf"/>
</dbReference>
<keyword evidence="6 11" id="KW-0472">Membrane</keyword>
<evidence type="ECO:0000259" key="12">
    <source>
        <dbReference type="PROSITE" id="PS50835"/>
    </source>
</evidence>
<dbReference type="AlphaFoldDB" id="A0AAJ7PZS8"/>
<evidence type="ECO:0000256" key="6">
    <source>
        <dbReference type="ARBA" id="ARBA00023136"/>
    </source>
</evidence>
<comment type="subcellular location">
    <subcellularLocation>
        <location evidence="1">Cell membrane</location>
        <topology evidence="1">Single-pass type I membrane protein</topology>
    </subcellularLocation>
</comment>
<feature type="transmembrane region" description="Helical" evidence="11">
    <location>
        <begin position="327"/>
        <end position="349"/>
    </location>
</feature>
<keyword evidence="5 11" id="KW-1133">Transmembrane helix</keyword>
<evidence type="ECO:0000313" key="14">
    <source>
        <dbReference type="RefSeq" id="XP_018542920.2"/>
    </source>
</evidence>
<evidence type="ECO:0000256" key="7">
    <source>
        <dbReference type="ARBA" id="ARBA00023157"/>
    </source>
</evidence>
<dbReference type="InterPro" id="IPR051713">
    <property type="entry name" value="T-cell_Activation_Regulation"/>
</dbReference>
<dbReference type="KEGG" id="lcf:108890527"/>
<feature type="domain" description="Ig-like" evidence="12">
    <location>
        <begin position="75"/>
        <end position="197"/>
    </location>
</feature>
<dbReference type="InterPro" id="IPR003599">
    <property type="entry name" value="Ig_sub"/>
</dbReference>
<dbReference type="Proteomes" id="UP000694890">
    <property type="component" value="Unplaced"/>
</dbReference>
<evidence type="ECO:0000256" key="8">
    <source>
        <dbReference type="ARBA" id="ARBA00023170"/>
    </source>
</evidence>
<evidence type="ECO:0000313" key="13">
    <source>
        <dbReference type="Proteomes" id="UP000694890"/>
    </source>
</evidence>
<dbReference type="GO" id="GO:0071222">
    <property type="term" value="P:cellular response to lipopolysaccharide"/>
    <property type="evidence" value="ECO:0007669"/>
    <property type="project" value="TreeGrafter"/>
</dbReference>
<dbReference type="RefSeq" id="XP_018542920.2">
    <property type="nucleotide sequence ID" value="XM_018687404.2"/>
</dbReference>
<feature type="domain" description="Ig-like" evidence="12">
    <location>
        <begin position="203"/>
        <end position="310"/>
    </location>
</feature>
<keyword evidence="2" id="KW-1003">Cell membrane</keyword>
<feature type="domain" description="Ig-like" evidence="12">
    <location>
        <begin position="457"/>
        <end position="560"/>
    </location>
</feature>
<dbReference type="InterPro" id="IPR013783">
    <property type="entry name" value="Ig-like_fold"/>
</dbReference>
<keyword evidence="3 11" id="KW-0812">Transmembrane</keyword>
<dbReference type="PANTHER" id="PTHR25466">
    <property type="entry name" value="T-LYMPHOCYTE ACTIVATION ANTIGEN"/>
    <property type="match status" value="1"/>
</dbReference>
<evidence type="ECO:0000256" key="4">
    <source>
        <dbReference type="ARBA" id="ARBA00022729"/>
    </source>
</evidence>
<evidence type="ECO:0000256" key="2">
    <source>
        <dbReference type="ARBA" id="ARBA00022475"/>
    </source>
</evidence>
<evidence type="ECO:0000256" key="10">
    <source>
        <dbReference type="ARBA" id="ARBA00023319"/>
    </source>
</evidence>